<keyword evidence="3" id="KW-0206">Cytoskeleton</keyword>
<dbReference type="PANTHER" id="PTHR18956:SF6">
    <property type="entry name" value="HYALURONAN MEDIATED MOTILITY RECEPTOR"/>
    <property type="match status" value="1"/>
</dbReference>
<evidence type="ECO:0000259" key="6">
    <source>
        <dbReference type="Pfam" id="PF15908"/>
    </source>
</evidence>
<evidence type="ECO:0000256" key="5">
    <source>
        <dbReference type="SAM" id="MobiDB-lite"/>
    </source>
</evidence>
<feature type="compositionally biased region" description="Basic and acidic residues" evidence="5">
    <location>
        <begin position="160"/>
        <end position="177"/>
    </location>
</feature>
<evidence type="ECO:0000256" key="3">
    <source>
        <dbReference type="ARBA" id="ARBA00023212"/>
    </source>
</evidence>
<evidence type="ECO:0000313" key="7">
    <source>
        <dbReference type="EMBL" id="KAJ8300112.1"/>
    </source>
</evidence>
<comment type="caution">
    <text evidence="7">The sequence shown here is derived from an EMBL/GenBank/DDBJ whole genome shotgun (WGS) entry which is preliminary data.</text>
</comment>
<protein>
    <recommendedName>
        <fullName evidence="6">Hyaluronan-mediated motility receptor C-terminal domain-containing protein</fullName>
    </recommendedName>
</protein>
<dbReference type="InterPro" id="IPR026203">
    <property type="entry name" value="IHABP"/>
</dbReference>
<dbReference type="Proteomes" id="UP001217089">
    <property type="component" value="Unassembled WGS sequence"/>
</dbReference>
<feature type="domain" description="Hyaluronan-mediated motility receptor C-terminal" evidence="6">
    <location>
        <begin position="35"/>
        <end position="171"/>
    </location>
</feature>
<sequence>MAEEVEINKEKLNFRIEELTFENNSLMEKLENSNGDRTELDNLEKDLLRWQKLYEDLHAKVEPFMDQLDAFEAEKQALLGRNQNVEAEIEKMSKEYARLLGHQNQKQKIHHIIKIKDENNALKKEVSTYREQSAKQKRTIQKLEEKISALEGKKRFDSSKAFSHYKENTAPLKDETYKPVPDYFESDRS</sequence>
<organism evidence="7 8">
    <name type="scientific">Tegillarca granosa</name>
    <name type="common">Malaysian cockle</name>
    <name type="synonym">Anadara granosa</name>
    <dbReference type="NCBI Taxonomy" id="220873"/>
    <lineage>
        <taxon>Eukaryota</taxon>
        <taxon>Metazoa</taxon>
        <taxon>Spiralia</taxon>
        <taxon>Lophotrochozoa</taxon>
        <taxon>Mollusca</taxon>
        <taxon>Bivalvia</taxon>
        <taxon>Autobranchia</taxon>
        <taxon>Pteriomorphia</taxon>
        <taxon>Arcoida</taxon>
        <taxon>Arcoidea</taxon>
        <taxon>Arcidae</taxon>
        <taxon>Tegillarca</taxon>
    </lineage>
</organism>
<evidence type="ECO:0000256" key="1">
    <source>
        <dbReference type="ARBA" id="ARBA00004186"/>
    </source>
</evidence>
<keyword evidence="8" id="KW-1185">Reference proteome</keyword>
<evidence type="ECO:0000256" key="2">
    <source>
        <dbReference type="ARBA" id="ARBA00022490"/>
    </source>
</evidence>
<keyword evidence="2" id="KW-0963">Cytoplasm</keyword>
<gene>
    <name evidence="7" type="ORF">KUTeg_021631</name>
</gene>
<dbReference type="Pfam" id="PF15908">
    <property type="entry name" value="HMMR_C"/>
    <property type="match status" value="1"/>
</dbReference>
<reference evidence="7 8" key="1">
    <citation type="submission" date="2022-12" db="EMBL/GenBank/DDBJ databases">
        <title>Chromosome-level genome of Tegillarca granosa.</title>
        <authorList>
            <person name="Kim J."/>
        </authorList>
    </citation>
    <scope>NUCLEOTIDE SEQUENCE [LARGE SCALE GENOMIC DNA]</scope>
    <source>
        <strain evidence="7">Teg-2019</strain>
        <tissue evidence="7">Adductor muscle</tissue>
    </source>
</reference>
<dbReference type="EMBL" id="JARBDR010000919">
    <property type="protein sequence ID" value="KAJ8300112.1"/>
    <property type="molecule type" value="Genomic_DNA"/>
</dbReference>
<comment type="subcellular location">
    <subcellularLocation>
        <location evidence="1">Cytoplasm</location>
        <location evidence="1">Cytoskeleton</location>
        <location evidence="1">Spindle</location>
    </subcellularLocation>
</comment>
<feature type="region of interest" description="Disordered" evidence="5">
    <location>
        <begin position="160"/>
        <end position="189"/>
    </location>
</feature>
<keyword evidence="4" id="KW-0175">Coiled coil</keyword>
<evidence type="ECO:0000256" key="4">
    <source>
        <dbReference type="SAM" id="Coils"/>
    </source>
</evidence>
<accession>A0ABQ9E4A9</accession>
<name>A0ABQ9E4A9_TEGGR</name>
<feature type="coiled-coil region" evidence="4">
    <location>
        <begin position="2"/>
        <end position="160"/>
    </location>
</feature>
<proteinExistence type="predicted"/>
<evidence type="ECO:0000313" key="8">
    <source>
        <dbReference type="Proteomes" id="UP001217089"/>
    </source>
</evidence>
<dbReference type="InterPro" id="IPR031794">
    <property type="entry name" value="HMMR_C"/>
</dbReference>
<dbReference type="PANTHER" id="PTHR18956">
    <property type="entry name" value="HYALURONAN MEDIATED MOTILITY RECEPTOR"/>
    <property type="match status" value="1"/>
</dbReference>